<dbReference type="EMBL" id="CAXAMM010041350">
    <property type="protein sequence ID" value="CAK9098808.1"/>
    <property type="molecule type" value="Genomic_DNA"/>
</dbReference>
<keyword evidence="4" id="KW-1185">Reference proteome</keyword>
<evidence type="ECO:0000313" key="3">
    <source>
        <dbReference type="EMBL" id="CAK9098808.1"/>
    </source>
</evidence>
<proteinExistence type="predicted"/>
<feature type="compositionally biased region" description="Basic and acidic residues" evidence="2">
    <location>
        <begin position="15"/>
        <end position="24"/>
    </location>
</feature>
<accession>A0ABP0RDZ1</accession>
<dbReference type="Proteomes" id="UP001642464">
    <property type="component" value="Unassembled WGS sequence"/>
</dbReference>
<name>A0ABP0RDZ1_9DINO</name>
<feature type="coiled-coil region" evidence="1">
    <location>
        <begin position="113"/>
        <end position="186"/>
    </location>
</feature>
<organism evidence="3 4">
    <name type="scientific">Durusdinium trenchii</name>
    <dbReference type="NCBI Taxonomy" id="1381693"/>
    <lineage>
        <taxon>Eukaryota</taxon>
        <taxon>Sar</taxon>
        <taxon>Alveolata</taxon>
        <taxon>Dinophyceae</taxon>
        <taxon>Suessiales</taxon>
        <taxon>Symbiodiniaceae</taxon>
        <taxon>Durusdinium</taxon>
    </lineage>
</organism>
<evidence type="ECO:0008006" key="5">
    <source>
        <dbReference type="Google" id="ProtNLM"/>
    </source>
</evidence>
<comment type="caution">
    <text evidence="3">The sequence shown here is derived from an EMBL/GenBank/DDBJ whole genome shotgun (WGS) entry which is preliminary data.</text>
</comment>
<keyword evidence="1" id="KW-0175">Coiled coil</keyword>
<evidence type="ECO:0000256" key="2">
    <source>
        <dbReference type="SAM" id="MobiDB-lite"/>
    </source>
</evidence>
<sequence length="231" mass="26358">MAAPRSERPPCPCHVDSDSEHEAYPEGAPHPNAEAPWHRRFSEVLLRRTKSELAEARHENHHLKHQKHHLEGRFQEIKKAHRKVKKSVVALENRAFPRITDLKEILRESKLSQQEALRQAEEWRALVEQEEKEQERLKAIHFAELDRVTSAKRLQEETSQKLARKVEELEALLRKAVVDLSKAEDVCQACHQASLDQLRCAGCADAKPAPPVEVFVCLPGSDPCVPNQLPS</sequence>
<reference evidence="3 4" key="1">
    <citation type="submission" date="2024-02" db="EMBL/GenBank/DDBJ databases">
        <authorList>
            <person name="Chen Y."/>
            <person name="Shah S."/>
            <person name="Dougan E. K."/>
            <person name="Thang M."/>
            <person name="Chan C."/>
        </authorList>
    </citation>
    <scope>NUCLEOTIDE SEQUENCE [LARGE SCALE GENOMIC DNA]</scope>
</reference>
<feature type="region of interest" description="Disordered" evidence="2">
    <location>
        <begin position="1"/>
        <end position="37"/>
    </location>
</feature>
<feature type="coiled-coil region" evidence="1">
    <location>
        <begin position="46"/>
        <end position="73"/>
    </location>
</feature>
<evidence type="ECO:0000256" key="1">
    <source>
        <dbReference type="SAM" id="Coils"/>
    </source>
</evidence>
<evidence type="ECO:0000313" key="4">
    <source>
        <dbReference type="Proteomes" id="UP001642464"/>
    </source>
</evidence>
<protein>
    <recommendedName>
        <fullName evidence="5">RAB6-interacting golgin</fullName>
    </recommendedName>
</protein>
<gene>
    <name evidence="3" type="ORF">SCF082_LOCUS46294</name>
</gene>